<proteinExistence type="inferred from homology"/>
<keyword evidence="4" id="KW-0472">Membrane</keyword>
<dbReference type="Pfam" id="PF07980">
    <property type="entry name" value="SusD_RagB"/>
    <property type="match status" value="1"/>
</dbReference>
<evidence type="ECO:0000259" key="7">
    <source>
        <dbReference type="Pfam" id="PF07980"/>
    </source>
</evidence>
<dbReference type="EMBL" id="CP030041">
    <property type="protein sequence ID" value="AWW29296.1"/>
    <property type="molecule type" value="Genomic_DNA"/>
</dbReference>
<evidence type="ECO:0000256" key="1">
    <source>
        <dbReference type="ARBA" id="ARBA00004442"/>
    </source>
</evidence>
<gene>
    <name evidence="8" type="ORF">DN752_03580</name>
</gene>
<dbReference type="Proteomes" id="UP000248688">
    <property type="component" value="Chromosome"/>
</dbReference>
<comment type="subcellular location">
    <subcellularLocation>
        <location evidence="1">Cell outer membrane</location>
    </subcellularLocation>
</comment>
<reference evidence="8 9" key="1">
    <citation type="submission" date="2018-06" db="EMBL/GenBank/DDBJ databases">
        <title>Echinicola strongylocentroti sp. nov., isolated from a sea urchin Strongylocentrotus intermedius.</title>
        <authorList>
            <person name="Bae S.S."/>
        </authorList>
    </citation>
    <scope>NUCLEOTIDE SEQUENCE [LARGE SCALE GENOMIC DNA]</scope>
    <source>
        <strain evidence="8 9">MEBiC08714</strain>
    </source>
</reference>
<organism evidence="8 9">
    <name type="scientific">Echinicola strongylocentroti</name>
    <dbReference type="NCBI Taxonomy" id="1795355"/>
    <lineage>
        <taxon>Bacteria</taxon>
        <taxon>Pseudomonadati</taxon>
        <taxon>Bacteroidota</taxon>
        <taxon>Cytophagia</taxon>
        <taxon>Cytophagales</taxon>
        <taxon>Cyclobacteriaceae</taxon>
        <taxon>Echinicola</taxon>
    </lineage>
</organism>
<evidence type="ECO:0000256" key="5">
    <source>
        <dbReference type="ARBA" id="ARBA00023237"/>
    </source>
</evidence>
<dbReference type="KEGG" id="est:DN752_03580"/>
<accession>A0A2Z4IF47</accession>
<evidence type="ECO:0000256" key="2">
    <source>
        <dbReference type="ARBA" id="ARBA00006275"/>
    </source>
</evidence>
<keyword evidence="5" id="KW-0998">Cell outer membrane</keyword>
<dbReference type="GO" id="GO:0009279">
    <property type="term" value="C:cell outer membrane"/>
    <property type="evidence" value="ECO:0007669"/>
    <property type="project" value="UniProtKB-SubCell"/>
</dbReference>
<evidence type="ECO:0000256" key="3">
    <source>
        <dbReference type="ARBA" id="ARBA00022729"/>
    </source>
</evidence>
<name>A0A2Z4IF47_9BACT</name>
<dbReference type="AlphaFoldDB" id="A0A2Z4IF47"/>
<feature type="domain" description="RagB/SusD" evidence="7">
    <location>
        <begin position="297"/>
        <end position="592"/>
    </location>
</feature>
<feature type="signal peptide" evidence="6">
    <location>
        <begin position="1"/>
        <end position="21"/>
    </location>
</feature>
<sequence>MKNIKKLFGSIVLASVVAAGCAELDQYPEATTSKSAVFNSENGLNLYANSFYNALPTARDIHAGDEMADYAARTQVPDFIRPGNYNPSQSSGWSWEDLRNINYFLENNNSEEVSKETRNHFNALARFFRAFFYFEKVQRFGDVPWINTPMAVDDPALFDGRDPRTLVMDSVLADLDYAIANIRQGENESRSLITKNVVLGIKSRVCLFEGTFRKYHENYELTSSVEKWLNEAASAAKQVMDSGDFTLYKGAGEDFSYRSLFISEKPVAQEIMLAVVIDPSLSVFHDANWWWTSSTYGARVSLTRDFIRTYLNEDGTPFTELSGHETMTFMEETKNRDKRLQQTIRMGDYTRTNAGAVVPAPPIFSYTYTGYQPIKWTLDDMYFDGGNRNTNSVSMLRYAEVLLNYAEARAELGEFTEADWLLTIRALRERAGITGNLGMPTMSDPYLQQTYFPEIADPVLLEIRRERGIELVFEGFRFYDIVRWDKGELMEMPWNGFYVPTLNTPLDLNEDGVLDVAFYTQLPSNQVDGVTYINVSENIDSGINPQQLDEGNKGEIHWLDHQPREWEEKNYLYPIPENDLLMNPALGQNPGW</sequence>
<evidence type="ECO:0000313" key="8">
    <source>
        <dbReference type="EMBL" id="AWW29296.1"/>
    </source>
</evidence>
<dbReference type="RefSeq" id="WP_112782712.1">
    <property type="nucleotide sequence ID" value="NZ_CP030041.1"/>
</dbReference>
<keyword evidence="3 6" id="KW-0732">Signal</keyword>
<dbReference type="InterPro" id="IPR011990">
    <property type="entry name" value="TPR-like_helical_dom_sf"/>
</dbReference>
<keyword evidence="9" id="KW-1185">Reference proteome</keyword>
<dbReference type="SUPFAM" id="SSF48452">
    <property type="entry name" value="TPR-like"/>
    <property type="match status" value="1"/>
</dbReference>
<comment type="similarity">
    <text evidence="2">Belongs to the SusD family.</text>
</comment>
<feature type="chain" id="PRO_5016247163" evidence="6">
    <location>
        <begin position="22"/>
        <end position="592"/>
    </location>
</feature>
<evidence type="ECO:0000256" key="6">
    <source>
        <dbReference type="SAM" id="SignalP"/>
    </source>
</evidence>
<evidence type="ECO:0000313" key="9">
    <source>
        <dbReference type="Proteomes" id="UP000248688"/>
    </source>
</evidence>
<dbReference type="PROSITE" id="PS51257">
    <property type="entry name" value="PROKAR_LIPOPROTEIN"/>
    <property type="match status" value="1"/>
</dbReference>
<dbReference type="Gene3D" id="1.25.40.390">
    <property type="match status" value="1"/>
</dbReference>
<evidence type="ECO:0000256" key="4">
    <source>
        <dbReference type="ARBA" id="ARBA00023136"/>
    </source>
</evidence>
<protein>
    <submittedName>
        <fullName evidence="8">RagB/SusD family nutrient uptake outer membrane protein</fullName>
    </submittedName>
</protein>
<dbReference type="InterPro" id="IPR012944">
    <property type="entry name" value="SusD_RagB_dom"/>
</dbReference>
<dbReference type="OrthoDB" id="5694214at2"/>